<evidence type="ECO:0000313" key="5">
    <source>
        <dbReference type="RefSeq" id="XP_030382810.1"/>
    </source>
</evidence>
<comment type="similarity">
    <text evidence="1">Belongs to the GILT family.</text>
</comment>
<dbReference type="AlphaFoldDB" id="A0A6J2U4F6"/>
<keyword evidence="3" id="KW-1133">Transmembrane helix</keyword>
<dbReference type="OrthoDB" id="958254at2759"/>
<evidence type="ECO:0000313" key="4">
    <source>
        <dbReference type="Proteomes" id="UP000504634"/>
    </source>
</evidence>
<keyword evidence="3" id="KW-0472">Membrane</keyword>
<dbReference type="PANTHER" id="PTHR13234:SF71">
    <property type="entry name" value="GAMMA-INTERFERON-INDUCIBLE LYSOSOMAL THIOL REDUCTASE-LIKE PROTEIN"/>
    <property type="match status" value="1"/>
</dbReference>
<keyword evidence="4" id="KW-1185">Reference proteome</keyword>
<dbReference type="InterPro" id="IPR004911">
    <property type="entry name" value="Interferon-induced_GILT"/>
</dbReference>
<dbReference type="PANTHER" id="PTHR13234">
    <property type="entry name" value="GAMMA-INTERFERON INDUCIBLE LYSOSOMAL THIOL REDUCTASE GILT"/>
    <property type="match status" value="1"/>
</dbReference>
<proteinExistence type="inferred from homology"/>
<dbReference type="Proteomes" id="UP000504634">
    <property type="component" value="Unplaced"/>
</dbReference>
<evidence type="ECO:0000256" key="3">
    <source>
        <dbReference type="SAM" id="Phobius"/>
    </source>
</evidence>
<dbReference type="Pfam" id="PF03227">
    <property type="entry name" value="GILT"/>
    <property type="match status" value="1"/>
</dbReference>
<name>A0A6J2U4F6_DROLE</name>
<accession>A0A6J2U4F6</accession>
<protein>
    <submittedName>
        <fullName evidence="5">Gamma-interferon-inducible lysosomal thiol reductase</fullName>
    </submittedName>
</protein>
<evidence type="ECO:0000256" key="2">
    <source>
        <dbReference type="ARBA" id="ARBA00023180"/>
    </source>
</evidence>
<sequence>MIPTRKRIFIFIFIIAVVGLLIRILLFNTALETPEEINYHHAPLTPVVVRVFYEALCPDSKYFITRQLLPTYVVAASIMEVELIPYGKATTNIDASGNLSFDCQHGPKECEGNMYHACVAEAVEDPMVRLEIVTCMIRDNHIPKDAMHKCVKQYNIENIDLIQKCFDSTHGAELLKLHGDATHALRPPVSFIPTVTLNGTGRQASILKDLLSEVCKVAGKTEQTDKICKHRETH</sequence>
<gene>
    <name evidence="5" type="primary">LOC115630416</name>
</gene>
<dbReference type="RefSeq" id="XP_030382810.1">
    <property type="nucleotide sequence ID" value="XM_030526950.1"/>
</dbReference>
<keyword evidence="3" id="KW-0812">Transmembrane</keyword>
<dbReference type="GeneID" id="115630416"/>
<dbReference type="GO" id="GO:0016671">
    <property type="term" value="F:oxidoreductase activity, acting on a sulfur group of donors, disulfide as acceptor"/>
    <property type="evidence" value="ECO:0007669"/>
    <property type="project" value="InterPro"/>
</dbReference>
<organism evidence="4 5">
    <name type="scientific">Drosophila lebanonensis</name>
    <name type="common">Fruit fly</name>
    <name type="synonym">Scaptodrosophila lebanonensis</name>
    <dbReference type="NCBI Taxonomy" id="7225"/>
    <lineage>
        <taxon>Eukaryota</taxon>
        <taxon>Metazoa</taxon>
        <taxon>Ecdysozoa</taxon>
        <taxon>Arthropoda</taxon>
        <taxon>Hexapoda</taxon>
        <taxon>Insecta</taxon>
        <taxon>Pterygota</taxon>
        <taxon>Neoptera</taxon>
        <taxon>Endopterygota</taxon>
        <taxon>Diptera</taxon>
        <taxon>Brachycera</taxon>
        <taxon>Muscomorpha</taxon>
        <taxon>Ephydroidea</taxon>
        <taxon>Drosophilidae</taxon>
        <taxon>Scaptodrosophila</taxon>
    </lineage>
</organism>
<evidence type="ECO:0000256" key="1">
    <source>
        <dbReference type="ARBA" id="ARBA00005679"/>
    </source>
</evidence>
<feature type="transmembrane region" description="Helical" evidence="3">
    <location>
        <begin position="7"/>
        <end position="26"/>
    </location>
</feature>
<reference evidence="5" key="1">
    <citation type="submission" date="2025-08" db="UniProtKB">
        <authorList>
            <consortium name="RefSeq"/>
        </authorList>
    </citation>
    <scope>IDENTIFICATION</scope>
    <source>
        <strain evidence="5">11010-0011.00</strain>
        <tissue evidence="5">Whole body</tissue>
    </source>
</reference>
<keyword evidence="2" id="KW-0325">Glycoprotein</keyword>